<keyword evidence="5" id="KW-0694">RNA-binding</keyword>
<feature type="domain" description="RanBP2-type" evidence="9">
    <location>
        <begin position="22"/>
        <end position="50"/>
    </location>
</feature>
<feature type="compositionally biased region" description="Polar residues" evidence="8">
    <location>
        <begin position="104"/>
        <end position="119"/>
    </location>
</feature>
<keyword evidence="4" id="KW-0862">Zinc</keyword>
<proteinExistence type="predicted"/>
<dbReference type="InterPro" id="IPR036443">
    <property type="entry name" value="Znf_RanBP2_sf"/>
</dbReference>
<dbReference type="InterPro" id="IPR001876">
    <property type="entry name" value="Znf_RanBP2"/>
</dbReference>
<reference evidence="10 11" key="1">
    <citation type="submission" date="2018-05" db="EMBL/GenBank/DDBJ databases">
        <title>Whole genome sequencing for identification of molecular markers to develop diagnostic detection tools for the regulated plant pathogen Lachnellula willkommii.</title>
        <authorList>
            <person name="Giroux E."/>
            <person name="Bilodeau G."/>
        </authorList>
    </citation>
    <scope>NUCLEOTIDE SEQUENCE [LARGE SCALE GENOMIC DNA]</scope>
    <source>
        <strain evidence="10 11">CBS 203.66</strain>
    </source>
</reference>
<dbReference type="SUPFAM" id="SSF90209">
    <property type="entry name" value="Ran binding protein zinc finger-like"/>
    <property type="match status" value="1"/>
</dbReference>
<gene>
    <name evidence="10" type="primary">yqjL_1</name>
    <name evidence="10" type="ORF">LARI1_G006607</name>
</gene>
<evidence type="ECO:0000259" key="9">
    <source>
        <dbReference type="PROSITE" id="PS50199"/>
    </source>
</evidence>
<evidence type="ECO:0000256" key="8">
    <source>
        <dbReference type="SAM" id="MobiDB-lite"/>
    </source>
</evidence>
<name>A0A8T9BHU7_9HELO</name>
<keyword evidence="6" id="KW-0539">Nucleus</keyword>
<keyword evidence="3 7" id="KW-0863">Zinc-finger</keyword>
<sequence>MLRDGLSASIWAPQQGDHYGPQPGDWHCVCGYSNFARRTVCNKCTAPRDKEGLPSFGHAPGMIPQRQTSWHQNGANQVYVNGHTTHVPVDYSWQPIHQGHPTALKSSHGNQSRTVQTSDPPAIDLLDPLKYGLATSRWAPKNYRPGRQHSDGPEIWTRTVAKPRPQTNHPSPPVSKPPDLGLPYEVQHYILAMIQRILEEGCYDFASRWVPNKLFEYTWTCPEAVELSTWKKMLPEILPPNAITHVPNTSLEKGLSNAVRIRNSAVHRHLSDNTEIKRMALQAQNMMAMFSDVTRQNKLYYLQLELGEWNSLNVVDPQAARSKLQRALQEISERPLDDMDWSPNAVSLEEVGPETVSEAVQERVQFSSTFSIMTADILDDWNIGQISGLVNIGSHKLWMSVRGPDRKAGQPLVIILPGLTSSTAGWAAVQRGLLSFTRVLQYERSGYGKSECSPEKPTATTIAKELDQLLRNANLPPPYITVAHSWGGILSREFLALRPHDIVGMVFVDANQERTLEVLDWRPLALSESDLMTGVDYDDATGISQSHALTGDEWRVYKDTEGTEQHRRQAELEIAQYAASFPVLGSKAQLQGHGETPFLGDHPVCVIKGDNRVHLERLLDAGLARGNCDDAREVSLRNLLRAWDVRDRALQAEILMLSGTSRFVEVLGSGHNVYLTEPESVVEGVGWTLSEFYKLAEQ</sequence>
<evidence type="ECO:0000256" key="1">
    <source>
        <dbReference type="ARBA" id="ARBA00004123"/>
    </source>
</evidence>
<dbReference type="GO" id="GO:0008270">
    <property type="term" value="F:zinc ion binding"/>
    <property type="evidence" value="ECO:0007669"/>
    <property type="project" value="UniProtKB-KW"/>
</dbReference>
<organism evidence="10 11">
    <name type="scientific">Lachnellula arida</name>
    <dbReference type="NCBI Taxonomy" id="1316785"/>
    <lineage>
        <taxon>Eukaryota</taxon>
        <taxon>Fungi</taxon>
        <taxon>Dikarya</taxon>
        <taxon>Ascomycota</taxon>
        <taxon>Pezizomycotina</taxon>
        <taxon>Leotiomycetes</taxon>
        <taxon>Helotiales</taxon>
        <taxon>Lachnaceae</taxon>
        <taxon>Lachnellula</taxon>
    </lineage>
</organism>
<evidence type="ECO:0000313" key="10">
    <source>
        <dbReference type="EMBL" id="TVY17822.1"/>
    </source>
</evidence>
<comment type="caution">
    <text evidence="10">The sequence shown here is derived from an EMBL/GenBank/DDBJ whole genome shotgun (WGS) entry which is preliminary data.</text>
</comment>
<dbReference type="PANTHER" id="PTHR23238">
    <property type="entry name" value="RNA BINDING PROTEIN"/>
    <property type="match status" value="1"/>
</dbReference>
<keyword evidence="11" id="KW-1185">Reference proteome</keyword>
<comment type="subcellular location">
    <subcellularLocation>
        <location evidence="1">Nucleus</location>
    </subcellularLocation>
</comment>
<dbReference type="Gene3D" id="3.40.50.1820">
    <property type="entry name" value="alpha/beta hydrolase"/>
    <property type="match status" value="1"/>
</dbReference>
<evidence type="ECO:0000256" key="5">
    <source>
        <dbReference type="ARBA" id="ARBA00022884"/>
    </source>
</evidence>
<dbReference type="GO" id="GO:0005634">
    <property type="term" value="C:nucleus"/>
    <property type="evidence" value="ECO:0007669"/>
    <property type="project" value="UniProtKB-SubCell"/>
</dbReference>
<protein>
    <recommendedName>
        <fullName evidence="9">RanBP2-type domain-containing protein</fullName>
    </recommendedName>
</protein>
<dbReference type="InterPro" id="IPR029058">
    <property type="entry name" value="AB_hydrolase_fold"/>
</dbReference>
<dbReference type="SMART" id="SM00547">
    <property type="entry name" value="ZnF_RBZ"/>
    <property type="match status" value="1"/>
</dbReference>
<dbReference type="InterPro" id="IPR034870">
    <property type="entry name" value="TET_fam"/>
</dbReference>
<accession>A0A8T9BHU7</accession>
<evidence type="ECO:0000256" key="4">
    <source>
        <dbReference type="ARBA" id="ARBA00022833"/>
    </source>
</evidence>
<dbReference type="AlphaFoldDB" id="A0A8T9BHU7"/>
<dbReference type="Pfam" id="PF00561">
    <property type="entry name" value="Abhydrolase_1"/>
    <property type="match status" value="1"/>
</dbReference>
<dbReference type="EMBL" id="QGMF01000220">
    <property type="protein sequence ID" value="TVY17822.1"/>
    <property type="molecule type" value="Genomic_DNA"/>
</dbReference>
<dbReference type="GO" id="GO:0003723">
    <property type="term" value="F:RNA binding"/>
    <property type="evidence" value="ECO:0007669"/>
    <property type="project" value="UniProtKB-KW"/>
</dbReference>
<evidence type="ECO:0000256" key="6">
    <source>
        <dbReference type="ARBA" id="ARBA00023242"/>
    </source>
</evidence>
<dbReference type="PROSITE" id="PS50199">
    <property type="entry name" value="ZF_RANBP2_2"/>
    <property type="match status" value="1"/>
</dbReference>
<dbReference type="InterPro" id="IPR000073">
    <property type="entry name" value="AB_hydrolase_1"/>
</dbReference>
<dbReference type="SUPFAM" id="SSF53474">
    <property type="entry name" value="alpha/beta-Hydrolases"/>
    <property type="match status" value="1"/>
</dbReference>
<evidence type="ECO:0000256" key="3">
    <source>
        <dbReference type="ARBA" id="ARBA00022771"/>
    </source>
</evidence>
<dbReference type="GO" id="GO:0006355">
    <property type="term" value="P:regulation of DNA-templated transcription"/>
    <property type="evidence" value="ECO:0007669"/>
    <property type="project" value="InterPro"/>
</dbReference>
<dbReference type="OrthoDB" id="294702at2759"/>
<feature type="region of interest" description="Disordered" evidence="8">
    <location>
        <begin position="99"/>
        <end position="121"/>
    </location>
</feature>
<evidence type="ECO:0000256" key="2">
    <source>
        <dbReference type="ARBA" id="ARBA00022723"/>
    </source>
</evidence>
<evidence type="ECO:0000313" key="11">
    <source>
        <dbReference type="Proteomes" id="UP000469559"/>
    </source>
</evidence>
<dbReference type="Proteomes" id="UP000469559">
    <property type="component" value="Unassembled WGS sequence"/>
</dbReference>
<evidence type="ECO:0000256" key="7">
    <source>
        <dbReference type="PROSITE-ProRule" id="PRU00322"/>
    </source>
</evidence>
<keyword evidence="2" id="KW-0479">Metal-binding</keyword>
<dbReference type="Gene3D" id="4.10.1060.10">
    <property type="entry name" value="Zinc finger, RanBP2-type"/>
    <property type="match status" value="1"/>
</dbReference>